<dbReference type="InterPro" id="IPR019410">
    <property type="entry name" value="Methyltransf_16"/>
</dbReference>
<name>A0AAI8W1I2_9PEZI</name>
<dbReference type="GO" id="GO:0005829">
    <property type="term" value="C:cytosol"/>
    <property type="evidence" value="ECO:0007669"/>
    <property type="project" value="TreeGrafter"/>
</dbReference>
<dbReference type="EMBL" id="CAVMBE010000001">
    <property type="protein sequence ID" value="CAK3766999.1"/>
    <property type="molecule type" value="Genomic_DNA"/>
</dbReference>
<protein>
    <submittedName>
        <fullName evidence="2">-lysine N-methyltransferase rrg1</fullName>
    </submittedName>
</protein>
<evidence type="ECO:0000313" key="3">
    <source>
        <dbReference type="Proteomes" id="UP001296104"/>
    </source>
</evidence>
<keyword evidence="3" id="KW-1185">Reference proteome</keyword>
<gene>
    <name evidence="2" type="ORF">LECACI_7A000377</name>
</gene>
<dbReference type="Proteomes" id="UP001296104">
    <property type="component" value="Unassembled WGS sequence"/>
</dbReference>
<evidence type="ECO:0000256" key="1">
    <source>
        <dbReference type="SAM" id="MobiDB-lite"/>
    </source>
</evidence>
<organism evidence="2 3">
    <name type="scientific">Lecanosticta acicola</name>
    <dbReference type="NCBI Taxonomy" id="111012"/>
    <lineage>
        <taxon>Eukaryota</taxon>
        <taxon>Fungi</taxon>
        <taxon>Dikarya</taxon>
        <taxon>Ascomycota</taxon>
        <taxon>Pezizomycotina</taxon>
        <taxon>Dothideomycetes</taxon>
        <taxon>Dothideomycetidae</taxon>
        <taxon>Mycosphaerellales</taxon>
        <taxon>Mycosphaerellaceae</taxon>
        <taxon>Lecanosticta</taxon>
    </lineage>
</organism>
<reference evidence="2" key="1">
    <citation type="submission" date="2023-11" db="EMBL/GenBank/DDBJ databases">
        <authorList>
            <person name="Alioto T."/>
            <person name="Alioto T."/>
            <person name="Gomez Garrido J."/>
        </authorList>
    </citation>
    <scope>NUCLEOTIDE SEQUENCE</scope>
</reference>
<proteinExistence type="predicted"/>
<dbReference type="InterPro" id="IPR029063">
    <property type="entry name" value="SAM-dependent_MTases_sf"/>
</dbReference>
<evidence type="ECO:0000313" key="2">
    <source>
        <dbReference type="EMBL" id="CAK3766999.1"/>
    </source>
</evidence>
<sequence length="405" mass="43922">MPARITSVACAGQRQRPQKQVMAAVEDLGPKDFEEEDAEEALDVLDLPQLHTEPTPDALLATLADLSSEPAAWEPTPKTAAPPSPLSGASTPIRRKRRIRSEGVPRYLTNIISSPLAWIEDDGEKERVWEAASQRLAERSGRSAMGAIRRTFVIPVHATSAVHDTISRNPLSTSDAVSAAEPSPTSCVELTLHEPALTSDNLGLKTWASSHLLAKRLGLLRHALPSVPSGTAILELGAGTGLVGLAAAAVFHTAVILTDLPAITPNLERNAHANESSVSAHGGKARVAVLDWLEPGAFRLNDTYNGNANMFSLILAADPIYSPEHPRLLAQAIEYHLSKDTSARVIVEMPLRDAYGSEREDFKVRMEAVGLVVVDQGEETGFDDWVGKSEELLEVKCWWTIWAWR</sequence>
<comment type="caution">
    <text evidence="2">The sequence shown here is derived from an EMBL/GenBank/DDBJ whole genome shotgun (WGS) entry which is preliminary data.</text>
</comment>
<feature type="region of interest" description="Disordered" evidence="1">
    <location>
        <begin position="70"/>
        <end position="93"/>
    </location>
</feature>
<dbReference type="Gene3D" id="3.40.50.150">
    <property type="entry name" value="Vaccinia Virus protein VP39"/>
    <property type="match status" value="1"/>
</dbReference>
<dbReference type="Pfam" id="PF10294">
    <property type="entry name" value="Methyltransf_16"/>
    <property type="match status" value="1"/>
</dbReference>
<feature type="region of interest" description="Disordered" evidence="1">
    <location>
        <begin position="1"/>
        <end position="22"/>
    </location>
</feature>
<dbReference type="PANTHER" id="PTHR14614:SF156">
    <property type="entry name" value="PROTEIN-LYSINE N-METHYLTRANSFERASE EFM2"/>
    <property type="match status" value="1"/>
</dbReference>
<dbReference type="PANTHER" id="PTHR14614">
    <property type="entry name" value="HEPATOCELLULAR CARCINOMA-ASSOCIATED ANTIGEN"/>
    <property type="match status" value="1"/>
</dbReference>
<accession>A0AAI8W1I2</accession>
<dbReference type="SUPFAM" id="SSF53335">
    <property type="entry name" value="S-adenosyl-L-methionine-dependent methyltransferases"/>
    <property type="match status" value="1"/>
</dbReference>
<dbReference type="GO" id="GO:0008757">
    <property type="term" value="F:S-adenosylmethionine-dependent methyltransferase activity"/>
    <property type="evidence" value="ECO:0007669"/>
    <property type="project" value="UniProtKB-ARBA"/>
</dbReference>
<dbReference type="AlphaFoldDB" id="A0AAI8W1I2"/>